<feature type="transmembrane region" description="Helical" evidence="2">
    <location>
        <begin position="45"/>
        <end position="66"/>
    </location>
</feature>
<feature type="compositionally biased region" description="Basic and acidic residues" evidence="1">
    <location>
        <begin position="526"/>
        <end position="535"/>
    </location>
</feature>
<sequence length="658" mass="73430">MERPELRDQANLTLTKNMEVKPTSSAIDARERINMELYKTYDVMTGIRIAATLGGFLSMMILLVLYKNYCKPSKTLSEEQLNAAVTAAVEEEDRALKAALEATSFYTSLSKQRQSITHESNAITSPRFSSVGGGYSHLAPPTRFSHLQQRGKSLPGSALRFTSEEGHYRTSKDPDFSAGEEDEEEFDTGCQLPDYFTSNYLNVPPDRRLSSITCSSADTSYLERRGSAFEMGRPAPPGFVRNDVDKRKVDEEGPWDFYYPIDIQVIQPTPEITPAGSVETLCEKPNPTCALQVPGFHDRLHRLSSDTSEIEFLQECISWILEFVVLTDPFGNFYTNCVLNMYLKSTERQMQRLAPLASISSLASLSSPTVTPEQADGNQAANVSGNEDSVGSDSVFMDEGVDTEDEVEEFSTDSEFDYGDFDDDYSFCESNKRPMSRCQKRSLQFASFDSYDASIGQDTLSEERETGKERPVPPRQPESIRAKRKLMKTHSEPRSQKTPKQLPPWIEKGRSGYVPKRQLSVPGSKRRQESAKGKGDSPPSSSESNKTASAQSTSTLVQGLHKDVPSTEMQEEKRKRFQKQKTVNDDWVPEPEDGSKADSPQEKIGSAIPTGNCNTLRLPQINVDKGSCERLNVVTDEENVPEHENKLIVSSTTNDEIC</sequence>
<feature type="compositionally biased region" description="Basic and acidic residues" evidence="1">
    <location>
        <begin position="461"/>
        <end position="472"/>
    </location>
</feature>
<keyword evidence="2" id="KW-1133">Transmembrane helix</keyword>
<feature type="compositionally biased region" description="Polar residues" evidence="1">
    <location>
        <begin position="538"/>
        <end position="557"/>
    </location>
</feature>
<feature type="region of interest" description="Disordered" evidence="1">
    <location>
        <begin position="459"/>
        <end position="611"/>
    </location>
</feature>
<dbReference type="AlphaFoldDB" id="A0AAW2HT99"/>
<protein>
    <submittedName>
        <fullName evidence="3">Uncharacterized protein</fullName>
    </submittedName>
</protein>
<proteinExistence type="predicted"/>
<feature type="compositionally biased region" description="Basic and acidic residues" evidence="1">
    <location>
        <begin position="163"/>
        <end position="175"/>
    </location>
</feature>
<reference evidence="3" key="1">
    <citation type="journal article" date="2024" name="Gigascience">
        <title>Chromosome-level genome of the poultry shaft louse Menopon gallinae provides insight into the host-switching and adaptive evolution of parasitic lice.</title>
        <authorList>
            <person name="Xu Y."/>
            <person name="Ma L."/>
            <person name="Liu S."/>
            <person name="Liang Y."/>
            <person name="Liu Q."/>
            <person name="He Z."/>
            <person name="Tian L."/>
            <person name="Duan Y."/>
            <person name="Cai W."/>
            <person name="Li H."/>
            <person name="Song F."/>
        </authorList>
    </citation>
    <scope>NUCLEOTIDE SEQUENCE</scope>
    <source>
        <strain evidence="3">Cailab_2023a</strain>
    </source>
</reference>
<dbReference type="EMBL" id="JARGDH010000003">
    <property type="protein sequence ID" value="KAL0273120.1"/>
    <property type="molecule type" value="Genomic_DNA"/>
</dbReference>
<keyword evidence="2" id="KW-0472">Membrane</keyword>
<feature type="region of interest" description="Disordered" evidence="1">
    <location>
        <begin position="367"/>
        <end position="396"/>
    </location>
</feature>
<keyword evidence="2" id="KW-0812">Transmembrane</keyword>
<evidence type="ECO:0000313" key="3">
    <source>
        <dbReference type="EMBL" id="KAL0273120.1"/>
    </source>
</evidence>
<name>A0AAW2HT99_9NEOP</name>
<feature type="compositionally biased region" description="Basic and acidic residues" evidence="1">
    <location>
        <begin position="560"/>
        <end position="574"/>
    </location>
</feature>
<evidence type="ECO:0000256" key="2">
    <source>
        <dbReference type="SAM" id="Phobius"/>
    </source>
</evidence>
<feature type="compositionally biased region" description="Polar residues" evidence="1">
    <location>
        <begin position="369"/>
        <end position="392"/>
    </location>
</feature>
<feature type="region of interest" description="Disordered" evidence="1">
    <location>
        <begin position="163"/>
        <end position="184"/>
    </location>
</feature>
<evidence type="ECO:0000256" key="1">
    <source>
        <dbReference type="SAM" id="MobiDB-lite"/>
    </source>
</evidence>
<comment type="caution">
    <text evidence="3">The sequence shown here is derived from an EMBL/GenBank/DDBJ whole genome shotgun (WGS) entry which is preliminary data.</text>
</comment>
<accession>A0AAW2HT99</accession>
<gene>
    <name evidence="3" type="ORF">PYX00_005873</name>
</gene>
<organism evidence="3">
    <name type="scientific">Menopon gallinae</name>
    <name type="common">poultry shaft louse</name>
    <dbReference type="NCBI Taxonomy" id="328185"/>
    <lineage>
        <taxon>Eukaryota</taxon>
        <taxon>Metazoa</taxon>
        <taxon>Ecdysozoa</taxon>
        <taxon>Arthropoda</taxon>
        <taxon>Hexapoda</taxon>
        <taxon>Insecta</taxon>
        <taxon>Pterygota</taxon>
        <taxon>Neoptera</taxon>
        <taxon>Paraneoptera</taxon>
        <taxon>Psocodea</taxon>
        <taxon>Troctomorpha</taxon>
        <taxon>Phthiraptera</taxon>
        <taxon>Amblycera</taxon>
        <taxon>Menoponidae</taxon>
        <taxon>Menopon</taxon>
    </lineage>
</organism>